<evidence type="ECO:0000313" key="8">
    <source>
        <dbReference type="Proteomes" id="UP001235513"/>
    </source>
</evidence>
<keyword evidence="3" id="KW-0677">Repeat</keyword>
<reference evidence="7 8" key="1">
    <citation type="submission" date="2023-07" db="EMBL/GenBank/DDBJ databases">
        <title>Sorghum-associated microbial communities from plants grown in Nebraska, USA.</title>
        <authorList>
            <person name="Schachtman D."/>
        </authorList>
    </citation>
    <scope>NUCLEOTIDE SEQUENCE [LARGE SCALE GENOMIC DNA]</scope>
    <source>
        <strain evidence="7 8">CC351</strain>
    </source>
</reference>
<comment type="subcellular location">
    <subcellularLocation>
        <location evidence="1">Cytoplasm</location>
    </subcellularLocation>
</comment>
<evidence type="ECO:0000256" key="3">
    <source>
        <dbReference type="ARBA" id="ARBA00022737"/>
    </source>
</evidence>
<dbReference type="InterPro" id="IPR019734">
    <property type="entry name" value="TPR_rpt"/>
</dbReference>
<dbReference type="RefSeq" id="WP_306841788.1">
    <property type="nucleotide sequence ID" value="NZ_JAUSRL010000002.1"/>
</dbReference>
<dbReference type="Gene3D" id="1.25.40.10">
    <property type="entry name" value="Tetratricopeptide repeat domain"/>
    <property type="match status" value="2"/>
</dbReference>
<name>A0ABT9SJK5_9FLAO</name>
<evidence type="ECO:0000256" key="6">
    <source>
        <dbReference type="SAM" id="Phobius"/>
    </source>
</evidence>
<dbReference type="InterPro" id="IPR011990">
    <property type="entry name" value="TPR-like_helical_dom_sf"/>
</dbReference>
<dbReference type="SUPFAM" id="SSF46894">
    <property type="entry name" value="C-terminal effector domain of the bipartite response regulators"/>
    <property type="match status" value="1"/>
</dbReference>
<dbReference type="SMART" id="SM00028">
    <property type="entry name" value="TPR"/>
    <property type="match status" value="3"/>
</dbReference>
<proteinExistence type="inferred from homology"/>
<dbReference type="PANTHER" id="PTHR46630">
    <property type="entry name" value="TETRATRICOPEPTIDE REPEAT PROTEIN 29"/>
    <property type="match status" value="1"/>
</dbReference>
<organism evidence="7 8">
    <name type="scientific">Chryseobacterium lathyri</name>
    <dbReference type="NCBI Taxonomy" id="395933"/>
    <lineage>
        <taxon>Bacteria</taxon>
        <taxon>Pseudomonadati</taxon>
        <taxon>Bacteroidota</taxon>
        <taxon>Flavobacteriia</taxon>
        <taxon>Flavobacteriales</taxon>
        <taxon>Weeksellaceae</taxon>
        <taxon>Chryseobacterium group</taxon>
        <taxon>Chryseobacterium</taxon>
    </lineage>
</organism>
<dbReference type="InterPro" id="IPR016032">
    <property type="entry name" value="Sig_transdc_resp-reg_C-effctor"/>
</dbReference>
<comment type="caution">
    <text evidence="7">The sequence shown here is derived from an EMBL/GenBank/DDBJ whole genome shotgun (WGS) entry which is preliminary data.</text>
</comment>
<keyword evidence="2" id="KW-0963">Cytoplasm</keyword>
<evidence type="ECO:0000313" key="7">
    <source>
        <dbReference type="EMBL" id="MDP9959172.1"/>
    </source>
</evidence>
<gene>
    <name evidence="7" type="ORF">J2T04_001051</name>
</gene>
<dbReference type="EMBL" id="JAUSRL010000002">
    <property type="protein sequence ID" value="MDP9959172.1"/>
    <property type="molecule type" value="Genomic_DNA"/>
</dbReference>
<evidence type="ECO:0000256" key="5">
    <source>
        <dbReference type="ARBA" id="ARBA00038253"/>
    </source>
</evidence>
<keyword evidence="8" id="KW-1185">Reference proteome</keyword>
<feature type="transmembrane region" description="Helical" evidence="6">
    <location>
        <begin position="328"/>
        <end position="346"/>
    </location>
</feature>
<keyword evidence="6" id="KW-1133">Transmembrane helix</keyword>
<evidence type="ECO:0000256" key="4">
    <source>
        <dbReference type="ARBA" id="ARBA00022803"/>
    </source>
</evidence>
<comment type="similarity">
    <text evidence="5">Belongs to the Rap family.</text>
</comment>
<sequence length="473" mass="55765">MSLHHVVIKSLIFLFLLQTARYKSQDYSFFPETIQKTAEYYNKGEHVKAMEFNLNALKKYEKAGDKDGMVTVYTNIGFLLFSYNKLQESIDYLDKAKEAMGGNDTPLFWARIYSEYAKNYTRLGMLDKSNTFFDKAIQYTEDIPIEKQKKYLLFYIYTWKRLNFLNKPDSLKSIERKTLINLPSGITYTKIADRFMENNICLDSAEYYLNKATTAPDRNFILIKGITLFSYGNLYAIKGDHEKTLQYYLQSLDAFRKGESKTLIRKAYDSLSSVYTAMNNEKISKEYLEKYKVLNDSIKNEEKAAINIVVSKLSEDEVKEKRYEKNKMYLIISCIIILFVISIYFIRRINLSNQLKKDRLLEEQTLKVLKLKKQINSTSFDKVMKMAQEDSPFFLSYFKEIYPEFCEKLNSHNPNLKDNDIRFCAYMKLNISNKEIAVFRNLTFRSVETTKYRLKKKLGLEVSTDLNKWINEL</sequence>
<protein>
    <submittedName>
        <fullName evidence="7">Tetratricopeptide (TPR) repeat protein</fullName>
    </submittedName>
</protein>
<accession>A0ABT9SJK5</accession>
<keyword evidence="6" id="KW-0472">Membrane</keyword>
<evidence type="ECO:0000256" key="2">
    <source>
        <dbReference type="ARBA" id="ARBA00022490"/>
    </source>
</evidence>
<evidence type="ECO:0000256" key="1">
    <source>
        <dbReference type="ARBA" id="ARBA00004496"/>
    </source>
</evidence>
<keyword evidence="4" id="KW-0802">TPR repeat</keyword>
<dbReference type="PANTHER" id="PTHR46630:SF1">
    <property type="entry name" value="TETRATRICOPEPTIDE REPEAT PROTEIN 29"/>
    <property type="match status" value="1"/>
</dbReference>
<dbReference type="Proteomes" id="UP001235513">
    <property type="component" value="Unassembled WGS sequence"/>
</dbReference>
<keyword evidence="6" id="KW-0812">Transmembrane</keyword>
<dbReference type="InterPro" id="IPR051476">
    <property type="entry name" value="Bac_ResReg_Asp_Phosphatase"/>
</dbReference>
<dbReference type="SUPFAM" id="SSF48452">
    <property type="entry name" value="TPR-like"/>
    <property type="match status" value="2"/>
</dbReference>